<organism evidence="2 3">
    <name type="scientific">Plasmodium relictum</name>
    <dbReference type="NCBI Taxonomy" id="85471"/>
    <lineage>
        <taxon>Eukaryota</taxon>
        <taxon>Sar</taxon>
        <taxon>Alveolata</taxon>
        <taxon>Apicomplexa</taxon>
        <taxon>Aconoidasida</taxon>
        <taxon>Haemosporida</taxon>
        <taxon>Plasmodiidae</taxon>
        <taxon>Plasmodium</taxon>
        <taxon>Plasmodium (Haemamoeba)</taxon>
    </lineage>
</organism>
<evidence type="ECO:0000313" key="3">
    <source>
        <dbReference type="Proteomes" id="UP000220158"/>
    </source>
</evidence>
<evidence type="ECO:0000313" key="2">
    <source>
        <dbReference type="EMBL" id="CRG98905.1"/>
    </source>
</evidence>
<feature type="signal peptide" evidence="1">
    <location>
        <begin position="1"/>
        <end position="20"/>
    </location>
</feature>
<dbReference type="RefSeq" id="XP_028531914.1">
    <property type="nucleotide sequence ID" value="XM_028675313.1"/>
</dbReference>
<dbReference type="OMA" id="DSINVMF"/>
<feature type="chain" id="PRO_5009618966" evidence="1">
    <location>
        <begin position="21"/>
        <end position="1149"/>
    </location>
</feature>
<reference evidence="2 3" key="1">
    <citation type="submission" date="2015-04" db="EMBL/GenBank/DDBJ databases">
        <authorList>
            <consortium name="Pathogen Informatics"/>
        </authorList>
    </citation>
    <scope>NUCLEOTIDE SEQUENCE [LARGE SCALE GENOMIC DNA]</scope>
    <source>
        <strain evidence="2 3">SGS1</strain>
    </source>
</reference>
<sequence>MLKYILVIFIWSVYFPSEISNHIHKTLKLKSTKNESKGVQKDKGVSNIENSIMRTVDSVNIVFDPVSKKFVPSNSRKSHIVGGFSQNIPDEEDVEKSKFEKALRFFEKIKDDMMRIGAKINNELDGENFETLEKYTEISAILRESLAAMHSLDVVRNEKSMTFSKYTTEWYAEATLKDKYDTKKSIQKDMKKIIKKEINSKKVSNKKIDASIEKLELDLLMQKFVIENTNVTKLLKEHSKNGGDYLSPMHTDVCGQLGSILASYLFEKTFKKSVNNDLSFFKKYLPLLKFRIQTMIQNGTLLLLEKDIYDSLHSFKNKIAELMNKKFGFNDMCPEKCLNETVNADYSLEEYEKNFKPTNTLQRRGDLTRLLLYYYRDKLFNIEATADFILIILLYLNSATEVSEKGFLDVSIMYTSDKFNLINKTINKSGEKKKGDKINIKKIAPFNFFREESLERSGNEPIFAIDDIIKTCSLLKRSKYFSSLFELTRNLWIDIQNMYSASYGFTESKKVKIGKFVASRIRNVGFLFRWFSNNKPSFKNMNFLVRHFSPLLSISLQLTFFISTMIEQYESSFLRSFSAVLKKIFTLGRSGANPKNYDDLIKFSETNYLLKHNKVDSAQRIISQIVTMLKKKFLSLPYTPTLLAQFVSTILSLWVFENEKDVSLQNSNVSRFKKLFFLTYFVHNDGPVEKAVDIIYNRCKSRTKKIVLGCIHDYGGIEKSKFFGLINRKCKPIRINIKKRSIRKILKVLMSSLSNPLDILKIAVDTATRCDYFYRSPSKEKNKENINKKNYDLFIKSELSLRYICATVTKKIVQKIIKDVSRLKDMNQAQSIIDKTLNSLQYLKIKNHRDESSSITIICPFMEGNDKNIRDLERSQIAYFVFKNIGMLKILKGKVLNLFKKSVSIREGIKSDSSIFIKVGARKFNGLLFTGGYHLNVENSQRDTLHIDFSESRKVYDGRNFVDELSIIKEDGVKKIEMKGINEGYQRIYVLHDGTRLTEFDFAIQNPNANIIVFDGFNYISSRALSIMGLSDERLVWAGDNVGWIAEFALSLISESPVPIFDGHAWVLLDKLSVKSILGEFLPNNVDGNLLASNVTFVILNKNGKQIRIGETPIIDLKYATLTLAGILNFVTKAEKGKDNEIIVHTRIP</sequence>
<evidence type="ECO:0000256" key="1">
    <source>
        <dbReference type="SAM" id="SignalP"/>
    </source>
</evidence>
<dbReference type="GeneID" id="39735006"/>
<accession>A0A1J1H5N0</accession>
<name>A0A1J1H5N0_PLARL</name>
<dbReference type="AlphaFoldDB" id="A0A1J1H5N0"/>
<protein>
    <submittedName>
        <fullName evidence="2">Rhoptry neck protein 5, putative</fullName>
    </submittedName>
</protein>
<gene>
    <name evidence="2" type="primary">RON5</name>
    <name evidence="2" type="ORF">PRELSG_0506300</name>
</gene>
<dbReference type="OrthoDB" id="329794at2759"/>
<proteinExistence type="predicted"/>
<dbReference type="KEGG" id="prel:PRELSG_0506300"/>
<dbReference type="VEuPathDB" id="PlasmoDB:PRELSG_0506300"/>
<keyword evidence="1" id="KW-0732">Signal</keyword>
<dbReference type="EMBL" id="LN835300">
    <property type="protein sequence ID" value="CRG98905.1"/>
    <property type="molecule type" value="Genomic_DNA"/>
</dbReference>
<keyword evidence="3" id="KW-1185">Reference proteome</keyword>
<dbReference type="Proteomes" id="UP000220158">
    <property type="component" value="Chromosome 5"/>
</dbReference>